<dbReference type="InterPro" id="IPR047150">
    <property type="entry name" value="SGT"/>
</dbReference>
<dbReference type="OrthoDB" id="2528277at2759"/>
<dbReference type="GO" id="GO:0072380">
    <property type="term" value="C:TRC complex"/>
    <property type="evidence" value="ECO:0007669"/>
    <property type="project" value="TreeGrafter"/>
</dbReference>
<evidence type="ECO:0000313" key="4">
    <source>
        <dbReference type="Proteomes" id="UP000237144"/>
    </source>
</evidence>
<dbReference type="Gene3D" id="1.25.40.10">
    <property type="entry name" value="Tetratricopeptide repeat domain"/>
    <property type="match status" value="1"/>
</dbReference>
<protein>
    <recommendedName>
        <fullName evidence="5">TPR-like protein</fullName>
    </recommendedName>
</protein>
<proteinExistence type="predicted"/>
<evidence type="ECO:0008006" key="5">
    <source>
        <dbReference type="Google" id="ProtNLM"/>
    </source>
</evidence>
<dbReference type="EMBL" id="PJQD01000008">
    <property type="protein sequence ID" value="POY76061.1"/>
    <property type="molecule type" value="Genomic_DNA"/>
</dbReference>
<keyword evidence="4" id="KW-1185">Reference proteome</keyword>
<keyword evidence="2" id="KW-0802">TPR repeat</keyword>
<sequence>MATTQNDKQAETLKTAGNKFFTSKRYARAVSKYTDALLVKASADVASGILAYALLDKFDLAIADAQLAASRRPRFAKAQVRLAEAYGRKQAHLQAKRAWETAAEYAENDEDRQRYTEYAEKALNAANKTAVRNEPVTSQIVLSKPGDNWFEKSRAVREAGPRPPSAQTPFAVSVYAWSKCESAWYHIDRAVRPVEGTGQCHTDLFNPHPLCDMAEVILTDTNEGFHIPPPQPGGLMGPVDKLSHLINSEADAGGFKRYFESGWSAKAIIDDLDSRIYTAVRRYITSMIYGKIISAAILMTKGQFGTAVEMLRQVVNLHDEGNLKWAHEDQSVRGNVFGPTIARNTKAVLVRCLLAGHRGATTATAKNAFPLREIEKWAQTILDSPLNEIYWYMLDQTEPWFRLCFNNLPLWEANAALGYVNHIRVLESLGDLPDGKIVYADRAAAKKCAEYYDAAAALMPDDFHDKRIMLYCALYGHLRAGGLTMGEIRSKAAEAERCDALVSPYFGPMPSLFEQRDFAQAQVENTTKIPAHVVLRAVRSLRVPRGRDPNDFITPQTWGADGFGEDAGTVDVLQRKPTGGFER</sequence>
<dbReference type="STRING" id="741276.A0A2S5BH16"/>
<dbReference type="PANTHER" id="PTHR45831:SF2">
    <property type="entry name" value="LD24721P"/>
    <property type="match status" value="1"/>
</dbReference>
<organism evidence="3 4">
    <name type="scientific">Rhodotorula taiwanensis</name>
    <dbReference type="NCBI Taxonomy" id="741276"/>
    <lineage>
        <taxon>Eukaryota</taxon>
        <taxon>Fungi</taxon>
        <taxon>Dikarya</taxon>
        <taxon>Basidiomycota</taxon>
        <taxon>Pucciniomycotina</taxon>
        <taxon>Microbotryomycetes</taxon>
        <taxon>Sporidiobolales</taxon>
        <taxon>Sporidiobolaceae</taxon>
        <taxon>Rhodotorula</taxon>
    </lineage>
</organism>
<evidence type="ECO:0000313" key="3">
    <source>
        <dbReference type="EMBL" id="POY76061.1"/>
    </source>
</evidence>
<dbReference type="PANTHER" id="PTHR45831">
    <property type="entry name" value="LD24721P"/>
    <property type="match status" value="1"/>
</dbReference>
<dbReference type="SUPFAM" id="SSF48452">
    <property type="entry name" value="TPR-like"/>
    <property type="match status" value="1"/>
</dbReference>
<dbReference type="Proteomes" id="UP000237144">
    <property type="component" value="Unassembled WGS sequence"/>
</dbReference>
<gene>
    <name evidence="3" type="ORF">BMF94_0784</name>
</gene>
<dbReference type="InterPro" id="IPR011990">
    <property type="entry name" value="TPR-like_helical_dom_sf"/>
</dbReference>
<dbReference type="AlphaFoldDB" id="A0A2S5BH16"/>
<name>A0A2S5BH16_9BASI</name>
<accession>A0A2S5BH16</accession>
<keyword evidence="1" id="KW-0677">Repeat</keyword>
<evidence type="ECO:0000256" key="2">
    <source>
        <dbReference type="ARBA" id="ARBA00022803"/>
    </source>
</evidence>
<dbReference type="GO" id="GO:0016020">
    <property type="term" value="C:membrane"/>
    <property type="evidence" value="ECO:0007669"/>
    <property type="project" value="TreeGrafter"/>
</dbReference>
<evidence type="ECO:0000256" key="1">
    <source>
        <dbReference type="ARBA" id="ARBA00022737"/>
    </source>
</evidence>
<dbReference type="GO" id="GO:0060090">
    <property type="term" value="F:molecular adaptor activity"/>
    <property type="evidence" value="ECO:0007669"/>
    <property type="project" value="TreeGrafter"/>
</dbReference>
<reference evidence="3 4" key="1">
    <citation type="journal article" date="2018" name="Front. Microbiol.">
        <title>Prospects for Fungal Bioremediation of Acidic Radioactive Waste Sites: Characterization and Genome Sequence of Rhodotorula taiwanensis MD1149.</title>
        <authorList>
            <person name="Tkavc R."/>
            <person name="Matrosova V.Y."/>
            <person name="Grichenko O.E."/>
            <person name="Gostincar C."/>
            <person name="Volpe R.P."/>
            <person name="Klimenkova P."/>
            <person name="Gaidamakova E.K."/>
            <person name="Zhou C.E."/>
            <person name="Stewart B.J."/>
            <person name="Lyman M.G."/>
            <person name="Malfatti S.A."/>
            <person name="Rubinfeld B."/>
            <person name="Courtot M."/>
            <person name="Singh J."/>
            <person name="Dalgard C.L."/>
            <person name="Hamilton T."/>
            <person name="Frey K.G."/>
            <person name="Gunde-Cimerman N."/>
            <person name="Dugan L."/>
            <person name="Daly M.J."/>
        </authorList>
    </citation>
    <scope>NUCLEOTIDE SEQUENCE [LARGE SCALE GENOMIC DNA]</scope>
    <source>
        <strain evidence="3 4">MD1149</strain>
    </source>
</reference>
<dbReference type="GO" id="GO:0006620">
    <property type="term" value="P:post-translational protein targeting to endoplasmic reticulum membrane"/>
    <property type="evidence" value="ECO:0007669"/>
    <property type="project" value="TreeGrafter"/>
</dbReference>
<comment type="caution">
    <text evidence="3">The sequence shown here is derived from an EMBL/GenBank/DDBJ whole genome shotgun (WGS) entry which is preliminary data.</text>
</comment>